<dbReference type="Proteomes" id="UP000192783">
    <property type="component" value="Unassembled WGS sequence"/>
</dbReference>
<name>A0A1W1XPW5_9BACT</name>
<sequence length="148" mass="16715">MQLYRHRQVGTLILVALGFGVVLTAMLLILVPEGRVLTGLVLVILLLCILLFHALTVEVSTDELVVSFGPGVIRKRFRIADIHDARVAKNRWYYGWGIRLTPHGWLFNVSGLNAVELELKNNRKFRIGTDDPQRLITSIQTARQLTSQ</sequence>
<feature type="transmembrane region" description="Helical" evidence="1">
    <location>
        <begin position="36"/>
        <end position="55"/>
    </location>
</feature>
<proteinExistence type="predicted"/>
<protein>
    <recommendedName>
        <fullName evidence="4">PH domain-containing protein</fullName>
    </recommendedName>
</protein>
<evidence type="ECO:0000313" key="3">
    <source>
        <dbReference type="Proteomes" id="UP000192783"/>
    </source>
</evidence>
<evidence type="ECO:0000313" key="2">
    <source>
        <dbReference type="EMBL" id="SMC25936.1"/>
    </source>
</evidence>
<feature type="transmembrane region" description="Helical" evidence="1">
    <location>
        <begin position="12"/>
        <end position="30"/>
    </location>
</feature>
<reference evidence="2 3" key="1">
    <citation type="submission" date="2017-04" db="EMBL/GenBank/DDBJ databases">
        <authorList>
            <person name="Afonso C.L."/>
            <person name="Miller P.J."/>
            <person name="Scott M.A."/>
            <person name="Spackman E."/>
            <person name="Goraichik I."/>
            <person name="Dimitrov K.M."/>
            <person name="Suarez D.L."/>
            <person name="Swayne D.E."/>
        </authorList>
    </citation>
    <scope>NUCLEOTIDE SEQUENCE [LARGE SCALE GENOMIC DNA]</scope>
    <source>
        <strain evidence="2 3">DSM 13146</strain>
    </source>
</reference>
<evidence type="ECO:0008006" key="4">
    <source>
        <dbReference type="Google" id="ProtNLM"/>
    </source>
</evidence>
<keyword evidence="1" id="KW-0472">Membrane</keyword>
<gene>
    <name evidence="2" type="ORF">SAMN02746041_02464</name>
</gene>
<accession>A0A1W1XPW5</accession>
<organism evidence="2 3">
    <name type="scientific">Desulfacinum hydrothermale DSM 13146</name>
    <dbReference type="NCBI Taxonomy" id="1121390"/>
    <lineage>
        <taxon>Bacteria</taxon>
        <taxon>Pseudomonadati</taxon>
        <taxon>Thermodesulfobacteriota</taxon>
        <taxon>Syntrophobacteria</taxon>
        <taxon>Syntrophobacterales</taxon>
        <taxon>Syntrophobacteraceae</taxon>
        <taxon>Desulfacinum</taxon>
    </lineage>
</organism>
<dbReference type="EMBL" id="FWXF01000015">
    <property type="protein sequence ID" value="SMC25936.1"/>
    <property type="molecule type" value="Genomic_DNA"/>
</dbReference>
<keyword evidence="3" id="KW-1185">Reference proteome</keyword>
<evidence type="ECO:0000256" key="1">
    <source>
        <dbReference type="SAM" id="Phobius"/>
    </source>
</evidence>
<keyword evidence="1" id="KW-1133">Transmembrane helix</keyword>
<keyword evidence="1" id="KW-0812">Transmembrane</keyword>
<dbReference type="AlphaFoldDB" id="A0A1W1XPW5"/>